<feature type="transmembrane region" description="Helical" evidence="2">
    <location>
        <begin position="343"/>
        <end position="365"/>
    </location>
</feature>
<gene>
    <name evidence="3" type="ORF">GCM10012286_40940</name>
</gene>
<dbReference type="RefSeq" id="WP_189175046.1">
    <property type="nucleotide sequence ID" value="NZ_BMNG01000008.1"/>
</dbReference>
<dbReference type="EMBL" id="BMNG01000008">
    <property type="protein sequence ID" value="GGO47500.1"/>
    <property type="molecule type" value="Genomic_DNA"/>
</dbReference>
<keyword evidence="4" id="KW-1185">Reference proteome</keyword>
<dbReference type="Proteomes" id="UP000656881">
    <property type="component" value="Unassembled WGS sequence"/>
</dbReference>
<proteinExistence type="predicted"/>
<feature type="transmembrane region" description="Helical" evidence="2">
    <location>
        <begin position="223"/>
        <end position="244"/>
    </location>
</feature>
<sequence length="379" mass="40727">MSGGRPTLRRAWQWLWATESKRTRNHAYLRDRLLALPLLTALTFAPFAWAHATLRDDAEYLRTQAAPALVDLADARVSLQIADREAGDSLRAGRAVELSGLSERYRTRTTRATQRLNQVARSGALSAPERQDLDVVAGLLADYGTWTAWAQANAADRALREAALAYARSILCSAREPASANRPDGHLACRPATGSTATAVVDRVTALERALQERLSDRAEPGAGVLVAFGVSGVAFLLLVRGLWRTQLFLHHRFRLYVSLPLLAAALPLLALPLLAVDAVLVQSAQRDAESTARALSGETSPGIESAAEADPFGTPDRYVIAALEDSVDGELAEGRLAFLDGAAAWVVPAGLLSAALTGATLHSYRREYVRLTRPGAAP</sequence>
<evidence type="ECO:0000256" key="1">
    <source>
        <dbReference type="SAM" id="MobiDB-lite"/>
    </source>
</evidence>
<keyword evidence="2" id="KW-0812">Transmembrane</keyword>
<feature type="transmembrane region" description="Helical" evidence="2">
    <location>
        <begin position="256"/>
        <end position="277"/>
    </location>
</feature>
<keyword evidence="2" id="KW-1133">Transmembrane helix</keyword>
<evidence type="ECO:0000256" key="2">
    <source>
        <dbReference type="SAM" id="Phobius"/>
    </source>
</evidence>
<feature type="region of interest" description="Disordered" evidence="1">
    <location>
        <begin position="292"/>
        <end position="311"/>
    </location>
</feature>
<comment type="caution">
    <text evidence="3">The sequence shown here is derived from an EMBL/GenBank/DDBJ whole genome shotgun (WGS) entry which is preliminary data.</text>
</comment>
<accession>A0ABQ2M6I2</accession>
<keyword evidence="2" id="KW-0472">Membrane</keyword>
<evidence type="ECO:0000313" key="3">
    <source>
        <dbReference type="EMBL" id="GGO47500.1"/>
    </source>
</evidence>
<name>A0ABQ2M6I2_9ACTN</name>
<evidence type="ECO:0000313" key="4">
    <source>
        <dbReference type="Proteomes" id="UP000656881"/>
    </source>
</evidence>
<protein>
    <submittedName>
        <fullName evidence="3">Uncharacterized protein</fullName>
    </submittedName>
</protein>
<reference evidence="4" key="1">
    <citation type="journal article" date="2019" name="Int. J. Syst. Evol. Microbiol.">
        <title>The Global Catalogue of Microorganisms (GCM) 10K type strain sequencing project: providing services to taxonomists for standard genome sequencing and annotation.</title>
        <authorList>
            <consortium name="The Broad Institute Genomics Platform"/>
            <consortium name="The Broad Institute Genome Sequencing Center for Infectious Disease"/>
            <person name="Wu L."/>
            <person name="Ma J."/>
        </authorList>
    </citation>
    <scope>NUCLEOTIDE SEQUENCE [LARGE SCALE GENOMIC DNA]</scope>
    <source>
        <strain evidence="4">CGMCC 4.7349</strain>
    </source>
</reference>
<organism evidence="3 4">
    <name type="scientific">Streptomyces lasiicapitis</name>
    <dbReference type="NCBI Taxonomy" id="1923961"/>
    <lineage>
        <taxon>Bacteria</taxon>
        <taxon>Bacillati</taxon>
        <taxon>Actinomycetota</taxon>
        <taxon>Actinomycetes</taxon>
        <taxon>Kitasatosporales</taxon>
        <taxon>Streptomycetaceae</taxon>
        <taxon>Streptomyces</taxon>
    </lineage>
</organism>